<dbReference type="GO" id="GO:0008168">
    <property type="term" value="F:methyltransferase activity"/>
    <property type="evidence" value="ECO:0007669"/>
    <property type="project" value="UniProtKB-KW"/>
</dbReference>
<dbReference type="EC" id="2.1.1.190" evidence="7"/>
<dbReference type="PROSITE" id="PS50926">
    <property type="entry name" value="TRAM"/>
    <property type="match status" value="1"/>
</dbReference>
<dbReference type="InterPro" id="IPR012340">
    <property type="entry name" value="NA-bd_OB-fold"/>
</dbReference>
<proteinExistence type="inferred from homology"/>
<reference evidence="8" key="1">
    <citation type="journal article" date="2019" name="Int. J. Syst. Evol. Microbiol.">
        <title>The Global Catalogue of Microorganisms (GCM) 10K type strain sequencing project: providing services to taxonomists for standard genome sequencing and annotation.</title>
        <authorList>
            <consortium name="The Broad Institute Genomics Platform"/>
            <consortium name="The Broad Institute Genome Sequencing Center for Infectious Disease"/>
            <person name="Wu L."/>
            <person name="Ma J."/>
        </authorList>
    </citation>
    <scope>NUCLEOTIDE SEQUENCE [LARGE SCALE GENOMIC DNA]</scope>
    <source>
        <strain evidence="8">JCM 30234</strain>
    </source>
</reference>
<dbReference type="Pfam" id="PF05958">
    <property type="entry name" value="tRNA_U5-meth_tr"/>
    <property type="match status" value="1"/>
</dbReference>
<dbReference type="NCBIfam" id="TIGR00479">
    <property type="entry name" value="rumA"/>
    <property type="match status" value="1"/>
</dbReference>
<dbReference type="InterPro" id="IPR029063">
    <property type="entry name" value="SAM-dependent_MTases_sf"/>
</dbReference>
<feature type="active site" description="Nucleophile" evidence="4">
    <location>
        <position position="416"/>
    </location>
</feature>
<evidence type="ECO:0000256" key="1">
    <source>
        <dbReference type="ARBA" id="ARBA00022603"/>
    </source>
</evidence>
<dbReference type="EMBL" id="JBHTGR010000002">
    <property type="protein sequence ID" value="MFC7745959.1"/>
    <property type="molecule type" value="Genomic_DNA"/>
</dbReference>
<dbReference type="InterPro" id="IPR030391">
    <property type="entry name" value="MeTrfase_TrmA_CS"/>
</dbReference>
<keyword evidence="8" id="KW-1185">Reference proteome</keyword>
<evidence type="ECO:0000256" key="3">
    <source>
        <dbReference type="ARBA" id="ARBA00022691"/>
    </source>
</evidence>
<feature type="domain" description="TRAM" evidence="6">
    <location>
        <begin position="7"/>
        <end position="65"/>
    </location>
</feature>
<feature type="binding site" evidence="4">
    <location>
        <position position="291"/>
    </location>
    <ligand>
        <name>S-adenosyl-L-methionine</name>
        <dbReference type="ChEBI" id="CHEBI:59789"/>
    </ligand>
</feature>
<keyword evidence="1 4" id="KW-0489">Methyltransferase</keyword>
<dbReference type="PROSITE" id="PS51687">
    <property type="entry name" value="SAM_MT_RNA_M5U"/>
    <property type="match status" value="1"/>
</dbReference>
<dbReference type="PANTHER" id="PTHR11061:SF30">
    <property type="entry name" value="TRNA (URACIL(54)-C(5))-METHYLTRANSFERASE"/>
    <property type="match status" value="1"/>
</dbReference>
<gene>
    <name evidence="7" type="primary">rlmD</name>
    <name evidence="7" type="ORF">ACFQU8_01705</name>
</gene>
<dbReference type="SUPFAM" id="SSF53335">
    <property type="entry name" value="S-adenosyl-L-methionine-dependent methyltransferases"/>
    <property type="match status" value="1"/>
</dbReference>
<evidence type="ECO:0000313" key="8">
    <source>
        <dbReference type="Proteomes" id="UP001596620"/>
    </source>
</evidence>
<feature type="binding site" evidence="4">
    <location>
        <position position="389"/>
    </location>
    <ligand>
        <name>S-adenosyl-L-methionine</name>
        <dbReference type="ChEBI" id="CHEBI:59789"/>
    </ligand>
</feature>
<dbReference type="RefSeq" id="WP_382357435.1">
    <property type="nucleotide sequence ID" value="NZ_JBHTGR010000002.1"/>
</dbReference>
<protein>
    <submittedName>
        <fullName evidence="7">23S rRNA (Uracil(1939)-C(5))-methyltransferase RlmD</fullName>
        <ecNumber evidence="7">2.1.1.190</ecNumber>
    </submittedName>
</protein>
<feature type="binding site" evidence="4">
    <location>
        <position position="320"/>
    </location>
    <ligand>
        <name>S-adenosyl-L-methionine</name>
        <dbReference type="ChEBI" id="CHEBI:59789"/>
    </ligand>
</feature>
<dbReference type="PANTHER" id="PTHR11061">
    <property type="entry name" value="RNA M5U METHYLTRANSFERASE"/>
    <property type="match status" value="1"/>
</dbReference>
<dbReference type="PROSITE" id="PS01231">
    <property type="entry name" value="TRMA_2"/>
    <property type="match status" value="1"/>
</dbReference>
<dbReference type="SUPFAM" id="SSF50249">
    <property type="entry name" value="Nucleic acid-binding proteins"/>
    <property type="match status" value="1"/>
</dbReference>
<dbReference type="CDD" id="cd02440">
    <property type="entry name" value="AdoMet_MTases"/>
    <property type="match status" value="1"/>
</dbReference>
<sequence>MAKQAAPVKKNQTITLQFEDLTHEGNGVGKISGYPLFVPYALPGEEGDVKVVKVNKNFGFGKLLKLTASSPERVEPPCNVFYQCGGCQLQHMSYNKQLDMKQEQVKNTLRKVAHLDHVPVHSIIRMDDPWRYRNKVQMPVGETDDGELKTGFYQKRSHRIIDGMETCVIQDEVNDRMVEGVRRIASRLGISAYDEAQDTGVLRHIVVRTAAKTNDTMIVLITRTPDLPNGDELVDELLKTYPHITSIVHNINDQETNAIWGKKSQTIWGDDYIQDQIGDLTFAISARSFYQVNPPQTTKLYDKALEYANLGANDTVVDAYCGIGTLSLFMAKEAKQVYGVEVVPDAVDDAKKNARLNQMTNASFYTGEAEKVMPWWTAQGMRPNVIVVDPPRKGCDEALLQAMIGMAPDRIVYVSCNPSTLARDLGILEDGGYAAKEVQPVDMFPQTHHVEAVCRLEKKVSDASV</sequence>
<evidence type="ECO:0000313" key="7">
    <source>
        <dbReference type="EMBL" id="MFC7745959.1"/>
    </source>
</evidence>
<evidence type="ECO:0000256" key="2">
    <source>
        <dbReference type="ARBA" id="ARBA00022679"/>
    </source>
</evidence>
<evidence type="ECO:0000256" key="5">
    <source>
        <dbReference type="PROSITE-ProRule" id="PRU10015"/>
    </source>
</evidence>
<dbReference type="PROSITE" id="PS01230">
    <property type="entry name" value="TRMA_1"/>
    <property type="match status" value="1"/>
</dbReference>
<evidence type="ECO:0000259" key="6">
    <source>
        <dbReference type="PROSITE" id="PS50926"/>
    </source>
</evidence>
<dbReference type="Gene3D" id="2.40.50.1070">
    <property type="match status" value="1"/>
</dbReference>
<keyword evidence="3 4" id="KW-0949">S-adenosyl-L-methionine</keyword>
<dbReference type="Gene3D" id="3.40.50.150">
    <property type="entry name" value="Vaccinia Virus protein VP39"/>
    <property type="match status" value="1"/>
</dbReference>
<organism evidence="7 8">
    <name type="scientific">Lentibacillus kimchii</name>
    <dbReference type="NCBI Taxonomy" id="1542911"/>
    <lineage>
        <taxon>Bacteria</taxon>
        <taxon>Bacillati</taxon>
        <taxon>Bacillota</taxon>
        <taxon>Bacilli</taxon>
        <taxon>Bacillales</taxon>
        <taxon>Bacillaceae</taxon>
        <taxon>Lentibacillus</taxon>
    </lineage>
</organism>
<comment type="similarity">
    <text evidence="4">Belongs to the class I-like SAM-binding methyltransferase superfamily. RNA M5U methyltransferase family.</text>
</comment>
<name>A0ABW2UTS6_9BACI</name>
<dbReference type="InterPro" id="IPR030390">
    <property type="entry name" value="MeTrfase_TrmA_AS"/>
</dbReference>
<dbReference type="InterPro" id="IPR002792">
    <property type="entry name" value="TRAM_dom"/>
</dbReference>
<evidence type="ECO:0000256" key="4">
    <source>
        <dbReference type="PROSITE-ProRule" id="PRU01024"/>
    </source>
</evidence>
<keyword evidence="2 4" id="KW-0808">Transferase</keyword>
<dbReference type="Gene3D" id="2.40.50.140">
    <property type="entry name" value="Nucleic acid-binding proteins"/>
    <property type="match status" value="1"/>
</dbReference>
<accession>A0ABW2UTS6</accession>
<feature type="active site" evidence="5">
    <location>
        <position position="416"/>
    </location>
</feature>
<dbReference type="Proteomes" id="UP001596620">
    <property type="component" value="Unassembled WGS sequence"/>
</dbReference>
<dbReference type="GO" id="GO:0032259">
    <property type="term" value="P:methylation"/>
    <property type="evidence" value="ECO:0007669"/>
    <property type="project" value="UniProtKB-KW"/>
</dbReference>
<feature type="binding site" evidence="4">
    <location>
        <position position="341"/>
    </location>
    <ligand>
        <name>S-adenosyl-L-methionine</name>
        <dbReference type="ChEBI" id="CHEBI:59789"/>
    </ligand>
</feature>
<dbReference type="Pfam" id="PF01938">
    <property type="entry name" value="TRAM"/>
    <property type="match status" value="1"/>
</dbReference>
<comment type="caution">
    <text evidence="7">The sequence shown here is derived from an EMBL/GenBank/DDBJ whole genome shotgun (WGS) entry which is preliminary data.</text>
</comment>
<dbReference type="InterPro" id="IPR010280">
    <property type="entry name" value="U5_MeTrfase_fam"/>
</dbReference>